<proteinExistence type="predicted"/>
<dbReference type="AlphaFoldDB" id="A0A1I4RFP3"/>
<evidence type="ECO:0000313" key="2">
    <source>
        <dbReference type="EMBL" id="SFM51084.1"/>
    </source>
</evidence>
<feature type="domain" description="Hypervirulence associated protein TUDOR" evidence="1">
    <location>
        <begin position="9"/>
        <end position="70"/>
    </location>
</feature>
<organism evidence="2 3">
    <name type="scientific">Methylobacterium pseudosasicola</name>
    <dbReference type="NCBI Taxonomy" id="582667"/>
    <lineage>
        <taxon>Bacteria</taxon>
        <taxon>Pseudomonadati</taxon>
        <taxon>Pseudomonadota</taxon>
        <taxon>Alphaproteobacteria</taxon>
        <taxon>Hyphomicrobiales</taxon>
        <taxon>Methylobacteriaceae</taxon>
        <taxon>Methylobacterium</taxon>
    </lineage>
</organism>
<dbReference type="InterPro" id="IPR021331">
    <property type="entry name" value="Hva1_TUDOR"/>
</dbReference>
<gene>
    <name evidence="2" type="ORF">SAMN05192568_103545</name>
</gene>
<dbReference type="RefSeq" id="WP_092044973.1">
    <property type="nucleotide sequence ID" value="NZ_FOTK01000035.1"/>
</dbReference>
<evidence type="ECO:0000313" key="3">
    <source>
        <dbReference type="Proteomes" id="UP000199048"/>
    </source>
</evidence>
<name>A0A1I4RFP3_9HYPH</name>
<keyword evidence="3" id="KW-1185">Reference proteome</keyword>
<dbReference type="OrthoDB" id="283968at2"/>
<dbReference type="STRING" id="582667.SAMN05192568_103545"/>
<evidence type="ECO:0000259" key="1">
    <source>
        <dbReference type="Pfam" id="PF11160"/>
    </source>
</evidence>
<reference evidence="3" key="1">
    <citation type="submission" date="2016-10" db="EMBL/GenBank/DDBJ databases">
        <authorList>
            <person name="Varghese N."/>
            <person name="Submissions S."/>
        </authorList>
    </citation>
    <scope>NUCLEOTIDE SEQUENCE [LARGE SCALE GENOMIC DNA]</scope>
    <source>
        <strain evidence="3">BL36</strain>
    </source>
</reference>
<dbReference type="EMBL" id="FOTK01000035">
    <property type="protein sequence ID" value="SFM51084.1"/>
    <property type="molecule type" value="Genomic_DNA"/>
</dbReference>
<protein>
    <recommendedName>
        <fullName evidence="1">Hypervirulence associated protein TUDOR domain-containing protein</fullName>
    </recommendedName>
</protein>
<dbReference type="Proteomes" id="UP000199048">
    <property type="component" value="Unassembled WGS sequence"/>
</dbReference>
<accession>A0A1I4RFP3</accession>
<sequence length="73" mass="7905">MSKANVKTGDDVTYKWGKGTVEGEVTKVHTKDVEKTIKGNTVKREASKDEPAVEIKTGKGKTVLKSVSEVTVK</sequence>
<dbReference type="Pfam" id="PF11160">
    <property type="entry name" value="Hva1_TUDOR"/>
    <property type="match status" value="1"/>
</dbReference>